<keyword evidence="1" id="KW-0812">Transmembrane</keyword>
<proteinExistence type="predicted"/>
<sequence length="316" mass="35414">MTIHTSSDYDFSVRRAVVEAWKKFVLHWRTYLRYLWPFLLMAGIGAGLFAVALSMYLTQHAIPFFAVLKSGLGAQVGLALLFPSWGTLIALVVGLLLWLLGQSGLGGGFALQYKRNISSRCGLCLFKHKVLRRVWLQRSARCLLLLLIYNVFNAMVLGGTVWLTREHTSLWWIPAVMICIGLLIAYSMTFVHYVIYKRTALQSLCATFSHRRLGAMVILFLLTAIPFGTIMLVGQMPTLILLMSKMTNAWGVMLGDTNGLPGYFDVLLFGCMALGSIIGYFLYSIQIGGIVYIAQEKKNTISARRTFAPIPPRIER</sequence>
<reference evidence="2" key="1">
    <citation type="submission" date="2020-04" db="EMBL/GenBank/DDBJ databases">
        <title>Deep metagenomics examines the oral microbiome during advanced dental caries in children, revealing novel taxa and co-occurrences with host molecules.</title>
        <authorList>
            <person name="Baker J.L."/>
            <person name="Morton J.T."/>
            <person name="Dinis M."/>
            <person name="Alvarez R."/>
            <person name="Tran N.C."/>
            <person name="Knight R."/>
            <person name="Edlund A."/>
        </authorList>
    </citation>
    <scope>NUCLEOTIDE SEQUENCE</scope>
    <source>
        <strain evidence="2">JCVI_34_bin.1</strain>
    </source>
</reference>
<organism evidence="2 3">
    <name type="scientific">Alloprevotella tannerae</name>
    <dbReference type="NCBI Taxonomy" id="76122"/>
    <lineage>
        <taxon>Bacteria</taxon>
        <taxon>Pseudomonadati</taxon>
        <taxon>Bacteroidota</taxon>
        <taxon>Bacteroidia</taxon>
        <taxon>Bacteroidales</taxon>
        <taxon>Prevotellaceae</taxon>
        <taxon>Alloprevotella</taxon>
    </lineage>
</organism>
<keyword evidence="1" id="KW-1133">Transmembrane helix</keyword>
<feature type="transmembrane region" description="Helical" evidence="1">
    <location>
        <begin position="64"/>
        <end position="82"/>
    </location>
</feature>
<feature type="transmembrane region" description="Helical" evidence="1">
    <location>
        <begin position="263"/>
        <end position="283"/>
    </location>
</feature>
<name>A0A929RXQ4_9BACT</name>
<dbReference type="RefSeq" id="WP_303764193.1">
    <property type="nucleotide sequence ID" value="NZ_JABZGR010000018.1"/>
</dbReference>
<feature type="transmembrane region" description="Helical" evidence="1">
    <location>
        <begin position="170"/>
        <end position="196"/>
    </location>
</feature>
<feature type="transmembrane region" description="Helical" evidence="1">
    <location>
        <begin position="88"/>
        <end position="111"/>
    </location>
</feature>
<dbReference type="Proteomes" id="UP000704068">
    <property type="component" value="Unassembled WGS sequence"/>
</dbReference>
<feature type="transmembrane region" description="Helical" evidence="1">
    <location>
        <begin position="34"/>
        <end position="57"/>
    </location>
</feature>
<feature type="transmembrane region" description="Helical" evidence="1">
    <location>
        <begin position="217"/>
        <end position="243"/>
    </location>
</feature>
<protein>
    <submittedName>
        <fullName evidence="2">Uncharacterized protein</fullName>
    </submittedName>
</protein>
<gene>
    <name evidence="2" type="ORF">HXK21_06315</name>
</gene>
<evidence type="ECO:0000313" key="2">
    <source>
        <dbReference type="EMBL" id="MBF0970641.1"/>
    </source>
</evidence>
<evidence type="ECO:0000256" key="1">
    <source>
        <dbReference type="SAM" id="Phobius"/>
    </source>
</evidence>
<evidence type="ECO:0000313" key="3">
    <source>
        <dbReference type="Proteomes" id="UP000704068"/>
    </source>
</evidence>
<keyword evidence="1" id="KW-0472">Membrane</keyword>
<feature type="transmembrane region" description="Helical" evidence="1">
    <location>
        <begin position="142"/>
        <end position="164"/>
    </location>
</feature>
<dbReference type="EMBL" id="JABZGR010000018">
    <property type="protein sequence ID" value="MBF0970641.1"/>
    <property type="molecule type" value="Genomic_DNA"/>
</dbReference>
<accession>A0A929RXQ4</accession>
<dbReference type="AlphaFoldDB" id="A0A929RXQ4"/>
<comment type="caution">
    <text evidence="2">The sequence shown here is derived from an EMBL/GenBank/DDBJ whole genome shotgun (WGS) entry which is preliminary data.</text>
</comment>